<dbReference type="InterPro" id="IPR012427">
    <property type="entry name" value="DUF1622"/>
</dbReference>
<accession>A0A0M6YGY8</accession>
<evidence type="ECO:0000313" key="2">
    <source>
        <dbReference type="EMBL" id="CTQ49612.1"/>
    </source>
</evidence>
<keyword evidence="1" id="KW-0812">Transmembrane</keyword>
<evidence type="ECO:0000256" key="1">
    <source>
        <dbReference type="SAM" id="Phobius"/>
    </source>
</evidence>
<dbReference type="Proteomes" id="UP000049222">
    <property type="component" value="Unassembled WGS sequence"/>
</dbReference>
<dbReference type="AlphaFoldDB" id="A0A0M6YGY8"/>
<keyword evidence="1" id="KW-1133">Transmembrane helix</keyword>
<evidence type="ECO:0000313" key="3">
    <source>
        <dbReference type="Proteomes" id="UP000049222"/>
    </source>
</evidence>
<organism evidence="2 3">
    <name type="scientific">Jannaschia donghaensis</name>
    <dbReference type="NCBI Taxonomy" id="420998"/>
    <lineage>
        <taxon>Bacteria</taxon>
        <taxon>Pseudomonadati</taxon>
        <taxon>Pseudomonadota</taxon>
        <taxon>Alphaproteobacteria</taxon>
        <taxon>Rhodobacterales</taxon>
        <taxon>Roseobacteraceae</taxon>
        <taxon>Jannaschia</taxon>
    </lineage>
</organism>
<keyword evidence="1" id="KW-0472">Membrane</keyword>
<dbReference type="PANTHER" id="PTHR38468">
    <property type="entry name" value="SLL0939 PROTEIN"/>
    <property type="match status" value="1"/>
</dbReference>
<reference evidence="2 3" key="1">
    <citation type="submission" date="2015-07" db="EMBL/GenBank/DDBJ databases">
        <authorList>
            <person name="Noorani M."/>
        </authorList>
    </citation>
    <scope>NUCLEOTIDE SEQUENCE [LARGE SCALE GENOMIC DNA]</scope>
    <source>
        <strain evidence="2 3">CECT 7802</strain>
    </source>
</reference>
<evidence type="ECO:0008006" key="4">
    <source>
        <dbReference type="Google" id="ProtNLM"/>
    </source>
</evidence>
<keyword evidence="3" id="KW-1185">Reference proteome</keyword>
<feature type="transmembrane region" description="Helical" evidence="1">
    <location>
        <begin position="78"/>
        <end position="95"/>
    </location>
</feature>
<feature type="transmembrane region" description="Helical" evidence="1">
    <location>
        <begin position="31"/>
        <end position="57"/>
    </location>
</feature>
<proteinExistence type="predicted"/>
<dbReference type="Pfam" id="PF07784">
    <property type="entry name" value="DUF1622"/>
    <property type="match status" value="1"/>
</dbReference>
<gene>
    <name evidence="2" type="ORF">JDO7802_01626</name>
</gene>
<dbReference type="OrthoDB" id="7060802at2"/>
<dbReference type="STRING" id="420998.JDO7802_01626"/>
<protein>
    <recommendedName>
        <fullName evidence="4">DUF1622 domain-containing protein</fullName>
    </recommendedName>
</protein>
<dbReference type="RefSeq" id="WP_055084326.1">
    <property type="nucleotide sequence ID" value="NZ_CXSU01000011.1"/>
</dbReference>
<name>A0A0M6YGY8_9RHOB</name>
<sequence length="136" mass="15140">MDSAPTSFFDYVREGSVLHDQLAWLVHGLEYLVVAIDIFGCVILLIGATRFAVGFVRAELSTDAKTRVKGVNMERVELGRYILAGLELLIVSDIIHTALSLAMADLVFLGLLVIIRSLISYFLDRELEQVKKELAE</sequence>
<dbReference type="PANTHER" id="PTHR38468:SF1">
    <property type="entry name" value="SLL0939 PROTEIN"/>
    <property type="match status" value="1"/>
</dbReference>
<dbReference type="EMBL" id="CXSU01000011">
    <property type="protein sequence ID" value="CTQ49612.1"/>
    <property type="molecule type" value="Genomic_DNA"/>
</dbReference>
<feature type="transmembrane region" description="Helical" evidence="1">
    <location>
        <begin position="101"/>
        <end position="123"/>
    </location>
</feature>